<dbReference type="PRINTS" id="PR00146">
    <property type="entry name" value="DHPICSNTHASE"/>
</dbReference>
<name>A0A1H2PR31_9BURK</name>
<evidence type="ECO:0000256" key="2">
    <source>
        <dbReference type="ARBA" id="ARBA00005120"/>
    </source>
</evidence>
<proteinExistence type="inferred from homology"/>
<dbReference type="UniPathway" id="UPA00034">
    <property type="reaction ID" value="UER00017"/>
</dbReference>
<evidence type="ECO:0000256" key="10">
    <source>
        <dbReference type="ARBA" id="ARBA00023270"/>
    </source>
</evidence>
<dbReference type="EC" id="4.3.3.7" evidence="4 12"/>
<dbReference type="AlphaFoldDB" id="A0A1H2PR31"/>
<evidence type="ECO:0000313" key="17">
    <source>
        <dbReference type="Proteomes" id="UP000243719"/>
    </source>
</evidence>
<feature type="binding site" evidence="12">
    <location>
        <position position="50"/>
    </location>
    <ligand>
        <name>pyruvate</name>
        <dbReference type="ChEBI" id="CHEBI:15361"/>
    </ligand>
</feature>
<feature type="binding site" evidence="12 15">
    <location>
        <position position="208"/>
    </location>
    <ligand>
        <name>pyruvate</name>
        <dbReference type="ChEBI" id="CHEBI:15361"/>
    </ligand>
</feature>
<comment type="subunit">
    <text evidence="12">Homotetramer; dimer of dimers.</text>
</comment>
<comment type="pathway">
    <text evidence="2 12">Amino-acid biosynthesis; L-lysine biosynthesis via DAP pathway; (S)-tetrahydrodipicolinate from L-aspartate: step 3/4.</text>
</comment>
<dbReference type="CDD" id="cd00950">
    <property type="entry name" value="DHDPS"/>
    <property type="match status" value="1"/>
</dbReference>
<keyword evidence="6 12" id="KW-0028">Amino-acid biosynthesis</keyword>
<comment type="function">
    <text evidence="1 12">Catalyzes the condensation of (S)-aspartate-beta-semialdehyde [(S)-ASA] and pyruvate to 4-hydroxy-tetrahydrodipicolinate (HTPA).</text>
</comment>
<dbReference type="STRING" id="1770053.SAMN05216551_107228"/>
<reference evidence="17" key="1">
    <citation type="submission" date="2016-09" db="EMBL/GenBank/DDBJ databases">
        <authorList>
            <person name="Varghese N."/>
            <person name="Submissions S."/>
        </authorList>
    </citation>
    <scope>NUCLEOTIDE SEQUENCE [LARGE SCALE GENOMIC DNA]</scope>
    <source>
        <strain evidence="17">JS23</strain>
    </source>
</reference>
<dbReference type="SMART" id="SM01130">
    <property type="entry name" value="DHDPS"/>
    <property type="match status" value="1"/>
</dbReference>
<feature type="site" description="Part of a proton relay during catalysis" evidence="12">
    <location>
        <position position="112"/>
    </location>
</feature>
<accession>A0A1H2PR31</accession>
<evidence type="ECO:0000256" key="8">
    <source>
        <dbReference type="ARBA" id="ARBA00023154"/>
    </source>
</evidence>
<evidence type="ECO:0000256" key="6">
    <source>
        <dbReference type="ARBA" id="ARBA00022605"/>
    </source>
</evidence>
<comment type="caution">
    <text evidence="12">Was originally thought to be a dihydrodipicolinate synthase (DHDPS), catalyzing the condensation of (S)-aspartate-beta-semialdehyde [(S)-ASA] and pyruvate to dihydrodipicolinate (DHDP). However, it was shown in E.coli that the product of the enzymatic reaction is not dihydrodipicolinate but in fact (4S)-4-hydroxy-2,3,4,5-tetrahydro-(2S)-dipicolinic acid (HTPA), and that the consecutive dehydration reaction leading to DHDP is not spontaneous but catalyzed by DapB.</text>
</comment>
<dbReference type="OrthoDB" id="9782828at2"/>
<dbReference type="EMBL" id="FNLO01000007">
    <property type="protein sequence ID" value="SDV49305.1"/>
    <property type="molecule type" value="Genomic_DNA"/>
</dbReference>
<dbReference type="GO" id="GO:0005829">
    <property type="term" value="C:cytosol"/>
    <property type="evidence" value="ECO:0007669"/>
    <property type="project" value="TreeGrafter"/>
</dbReference>
<keyword evidence="10 12" id="KW-0704">Schiff base</keyword>
<evidence type="ECO:0000256" key="9">
    <source>
        <dbReference type="ARBA" id="ARBA00023239"/>
    </source>
</evidence>
<keyword evidence="5 12" id="KW-0963">Cytoplasm</keyword>
<evidence type="ECO:0000256" key="5">
    <source>
        <dbReference type="ARBA" id="ARBA00022490"/>
    </source>
</evidence>
<evidence type="ECO:0000256" key="13">
    <source>
        <dbReference type="PIRNR" id="PIRNR001365"/>
    </source>
</evidence>
<dbReference type="GO" id="GO:0008840">
    <property type="term" value="F:4-hydroxy-tetrahydrodipicolinate synthase activity"/>
    <property type="evidence" value="ECO:0007669"/>
    <property type="project" value="UniProtKB-UniRule"/>
</dbReference>
<dbReference type="PANTHER" id="PTHR12128">
    <property type="entry name" value="DIHYDRODIPICOLINATE SYNTHASE"/>
    <property type="match status" value="1"/>
</dbReference>
<dbReference type="Gene3D" id="3.20.20.70">
    <property type="entry name" value="Aldolase class I"/>
    <property type="match status" value="1"/>
</dbReference>
<protein>
    <recommendedName>
        <fullName evidence="4 12">4-hydroxy-tetrahydrodipicolinate synthase</fullName>
        <shortName evidence="12">HTPA synthase</shortName>
        <ecNumber evidence="4 12">4.3.3.7</ecNumber>
    </recommendedName>
</protein>
<dbReference type="PANTHER" id="PTHR12128:SF66">
    <property type="entry name" value="4-HYDROXY-2-OXOGLUTARATE ALDOLASE, MITOCHONDRIAL"/>
    <property type="match status" value="1"/>
</dbReference>
<dbReference type="InterPro" id="IPR013785">
    <property type="entry name" value="Aldolase_TIM"/>
</dbReference>
<dbReference type="SUPFAM" id="SSF51569">
    <property type="entry name" value="Aldolase"/>
    <property type="match status" value="1"/>
</dbReference>
<sequence length="296" mass="31088">MTSENRIQGSIVAIVTPMHEDGTLDLPSLKSLLDWHVESGTDAIVIVGTSGESPTLPVEEHREMIKLAVDHVAGRIPVIAGAGGNSTAEAIELTDYAKSVGADATLQVVPYYNKPGQEGIYRHFRTIAERVDLPVILYNVPGRTVADASNETLLRLAQVPGIIGVKDATGNIDRGAELIKRAPADFAIYSGDDLTAVALMLLGGQGNISVTANVAPAQMHALCVAAMAGDVAEARRLHFQLLSLHRALFIEANPIPAKWALHRMGRIGAGIRLPLTPLAAAGQDVLGAALAEAGIA</sequence>
<evidence type="ECO:0000256" key="15">
    <source>
        <dbReference type="PIRSR" id="PIRSR001365-2"/>
    </source>
</evidence>
<comment type="similarity">
    <text evidence="3 12 13">Belongs to the DapA family.</text>
</comment>
<dbReference type="GO" id="GO:0009089">
    <property type="term" value="P:lysine biosynthetic process via diaminopimelate"/>
    <property type="evidence" value="ECO:0007669"/>
    <property type="project" value="UniProtKB-UniRule"/>
</dbReference>
<dbReference type="InterPro" id="IPR005263">
    <property type="entry name" value="DapA"/>
</dbReference>
<gene>
    <name evidence="12" type="primary">dapA</name>
    <name evidence="16" type="ORF">SAMN05216551_107228</name>
</gene>
<evidence type="ECO:0000256" key="4">
    <source>
        <dbReference type="ARBA" id="ARBA00012086"/>
    </source>
</evidence>
<evidence type="ECO:0000256" key="12">
    <source>
        <dbReference type="HAMAP-Rule" id="MF_00418"/>
    </source>
</evidence>
<feature type="active site" description="Schiff-base intermediate with substrate" evidence="12 14">
    <location>
        <position position="166"/>
    </location>
</feature>
<keyword evidence="9 12" id="KW-0456">Lyase</keyword>
<dbReference type="HAMAP" id="MF_00418">
    <property type="entry name" value="DapA"/>
    <property type="match status" value="1"/>
</dbReference>
<dbReference type="GO" id="GO:0019877">
    <property type="term" value="P:diaminopimelate biosynthetic process"/>
    <property type="evidence" value="ECO:0007669"/>
    <property type="project" value="UniProtKB-UniRule"/>
</dbReference>
<dbReference type="NCBIfam" id="TIGR00674">
    <property type="entry name" value="dapA"/>
    <property type="match status" value="1"/>
</dbReference>
<dbReference type="PIRSF" id="PIRSF001365">
    <property type="entry name" value="DHDPS"/>
    <property type="match status" value="1"/>
</dbReference>
<dbReference type="RefSeq" id="WP_091909154.1">
    <property type="nucleotide sequence ID" value="NZ_FNLO01000007.1"/>
</dbReference>
<organism evidence="16 17">
    <name type="scientific">Chitinasiproducens palmae</name>
    <dbReference type="NCBI Taxonomy" id="1770053"/>
    <lineage>
        <taxon>Bacteria</taxon>
        <taxon>Pseudomonadati</taxon>
        <taxon>Pseudomonadota</taxon>
        <taxon>Betaproteobacteria</taxon>
        <taxon>Burkholderiales</taxon>
        <taxon>Burkholderiaceae</taxon>
        <taxon>Chitinasiproducens</taxon>
    </lineage>
</organism>
<evidence type="ECO:0000313" key="16">
    <source>
        <dbReference type="EMBL" id="SDV49305.1"/>
    </source>
</evidence>
<evidence type="ECO:0000256" key="7">
    <source>
        <dbReference type="ARBA" id="ARBA00022915"/>
    </source>
</evidence>
<evidence type="ECO:0000256" key="11">
    <source>
        <dbReference type="ARBA" id="ARBA00047836"/>
    </source>
</evidence>
<dbReference type="Pfam" id="PF00701">
    <property type="entry name" value="DHDPS"/>
    <property type="match status" value="1"/>
</dbReference>
<dbReference type="Proteomes" id="UP000243719">
    <property type="component" value="Unassembled WGS sequence"/>
</dbReference>
<comment type="catalytic activity">
    <reaction evidence="11 12">
        <text>L-aspartate 4-semialdehyde + pyruvate = (2S,4S)-4-hydroxy-2,3,4,5-tetrahydrodipicolinate + H2O + H(+)</text>
        <dbReference type="Rhea" id="RHEA:34171"/>
        <dbReference type="ChEBI" id="CHEBI:15361"/>
        <dbReference type="ChEBI" id="CHEBI:15377"/>
        <dbReference type="ChEBI" id="CHEBI:15378"/>
        <dbReference type="ChEBI" id="CHEBI:67139"/>
        <dbReference type="ChEBI" id="CHEBI:537519"/>
        <dbReference type="EC" id="4.3.3.7"/>
    </reaction>
</comment>
<feature type="site" description="Part of a proton relay during catalysis" evidence="12">
    <location>
        <position position="49"/>
    </location>
</feature>
<comment type="subcellular location">
    <subcellularLocation>
        <location evidence="12">Cytoplasm</location>
    </subcellularLocation>
</comment>
<keyword evidence="7 12" id="KW-0220">Diaminopimelate biosynthesis</keyword>
<feature type="active site" description="Proton donor/acceptor" evidence="12 14">
    <location>
        <position position="138"/>
    </location>
</feature>
<evidence type="ECO:0000256" key="14">
    <source>
        <dbReference type="PIRSR" id="PIRSR001365-1"/>
    </source>
</evidence>
<evidence type="ECO:0000256" key="1">
    <source>
        <dbReference type="ARBA" id="ARBA00003294"/>
    </source>
</evidence>
<evidence type="ECO:0000256" key="3">
    <source>
        <dbReference type="ARBA" id="ARBA00007592"/>
    </source>
</evidence>
<keyword evidence="17" id="KW-1185">Reference proteome</keyword>
<keyword evidence="8 12" id="KW-0457">Lysine biosynthesis</keyword>
<dbReference type="InterPro" id="IPR002220">
    <property type="entry name" value="DapA-like"/>
</dbReference>